<dbReference type="CDD" id="cd00211">
    <property type="entry name" value="PTS_IIA_fru"/>
    <property type="match status" value="1"/>
</dbReference>
<evidence type="ECO:0000256" key="4">
    <source>
        <dbReference type="ARBA" id="ARBA00022475"/>
    </source>
</evidence>
<dbReference type="SUPFAM" id="SSF55804">
    <property type="entry name" value="Phoshotransferase/anion transport protein"/>
    <property type="match status" value="1"/>
</dbReference>
<dbReference type="Proteomes" id="UP001419084">
    <property type="component" value="Unassembled WGS sequence"/>
</dbReference>
<dbReference type="InterPro" id="IPR013011">
    <property type="entry name" value="PTS_EIIB_2"/>
</dbReference>
<dbReference type="Gene3D" id="3.40.930.10">
    <property type="entry name" value="Mannitol-specific EII, Chain A"/>
    <property type="match status" value="1"/>
</dbReference>
<dbReference type="InterPro" id="IPR002178">
    <property type="entry name" value="PTS_EIIA_type-2_dom"/>
</dbReference>
<keyword evidence="8" id="KW-0598">Phosphotransferase system</keyword>
<feature type="transmembrane region" description="Helical" evidence="12">
    <location>
        <begin position="201"/>
        <end position="230"/>
    </location>
</feature>
<dbReference type="OrthoDB" id="9782569at2"/>
<dbReference type="PANTHER" id="PTHR30505">
    <property type="entry name" value="FRUCTOSE-LIKE PERMEASE"/>
    <property type="match status" value="1"/>
</dbReference>
<feature type="transmembrane region" description="Helical" evidence="12">
    <location>
        <begin position="328"/>
        <end position="351"/>
    </location>
</feature>
<feature type="transmembrane region" description="Helical" evidence="12">
    <location>
        <begin position="363"/>
        <end position="384"/>
    </location>
</feature>
<keyword evidence="3" id="KW-0813">Transport</keyword>
<dbReference type="PROSITE" id="PS51094">
    <property type="entry name" value="PTS_EIIA_TYPE_2"/>
    <property type="match status" value="1"/>
</dbReference>
<evidence type="ECO:0000256" key="11">
    <source>
        <dbReference type="ARBA" id="ARBA00023136"/>
    </source>
</evidence>
<dbReference type="PROSITE" id="PS51099">
    <property type="entry name" value="PTS_EIIB_TYPE_2"/>
    <property type="match status" value="1"/>
</dbReference>
<evidence type="ECO:0000256" key="5">
    <source>
        <dbReference type="ARBA" id="ARBA00022553"/>
    </source>
</evidence>
<dbReference type="NCBIfam" id="TIGR00829">
    <property type="entry name" value="FRU"/>
    <property type="match status" value="1"/>
</dbReference>
<evidence type="ECO:0000256" key="9">
    <source>
        <dbReference type="ARBA" id="ARBA00022692"/>
    </source>
</evidence>
<feature type="transmembrane region" description="Helical" evidence="12">
    <location>
        <begin position="250"/>
        <end position="270"/>
    </location>
</feature>
<feature type="domain" description="PTS EIIB type-2" evidence="14">
    <location>
        <begin position="1"/>
        <end position="98"/>
    </location>
</feature>
<evidence type="ECO:0000313" key="19">
    <source>
        <dbReference type="Proteomes" id="UP001419084"/>
    </source>
</evidence>
<keyword evidence="9 12" id="KW-0812">Transmembrane</keyword>
<feature type="transmembrane region" description="Helical" evidence="12">
    <location>
        <begin position="135"/>
        <end position="155"/>
    </location>
</feature>
<dbReference type="InterPro" id="IPR006327">
    <property type="entry name" value="PTS_IIC_fruc"/>
</dbReference>
<dbReference type="GO" id="GO:0005737">
    <property type="term" value="C:cytoplasm"/>
    <property type="evidence" value="ECO:0007669"/>
    <property type="project" value="UniProtKB-SubCell"/>
</dbReference>
<dbReference type="PANTHER" id="PTHR30505:SF28">
    <property type="entry name" value="PTS SYSTEM 2-O-ALPHA-MANNOSYL-D-GLYCERATE-SPECIFIC EIIABC COMPONENT"/>
    <property type="match status" value="1"/>
</dbReference>
<feature type="domain" description="PTS EIIC type-2" evidence="15">
    <location>
        <begin position="124"/>
        <end position="459"/>
    </location>
</feature>
<evidence type="ECO:0000313" key="16">
    <source>
        <dbReference type="EMBL" id="GLB31746.1"/>
    </source>
</evidence>
<dbReference type="FunFam" id="3.40.930.10:FF:000009">
    <property type="entry name" value="PTS system, fructose specific IIABC component"/>
    <property type="match status" value="1"/>
</dbReference>
<dbReference type="EMBL" id="QOHO01000064">
    <property type="protein sequence ID" value="RFZ77277.1"/>
    <property type="molecule type" value="Genomic_DNA"/>
</dbReference>
<name>A0A3E2N8E0_9FIRM</name>
<dbReference type="InterPro" id="IPR003353">
    <property type="entry name" value="PTS_IIB_fruc"/>
</dbReference>
<keyword evidence="10 12" id="KW-1133">Transmembrane helix</keyword>
<gene>
    <name evidence="16" type="primary">tagABC</name>
    <name evidence="17" type="ORF">DS742_18965</name>
    <name evidence="16" type="ORF">LAD12857_36690</name>
</gene>
<dbReference type="EMBL" id="BRPJ01000075">
    <property type="protein sequence ID" value="GLB31746.1"/>
    <property type="molecule type" value="Genomic_DNA"/>
</dbReference>
<organism evidence="17 18">
    <name type="scientific">Lacrimispora amygdalina</name>
    <dbReference type="NCBI Taxonomy" id="253257"/>
    <lineage>
        <taxon>Bacteria</taxon>
        <taxon>Bacillati</taxon>
        <taxon>Bacillota</taxon>
        <taxon>Clostridia</taxon>
        <taxon>Lachnospirales</taxon>
        <taxon>Lachnospiraceae</taxon>
        <taxon>Lacrimispora</taxon>
    </lineage>
</organism>
<dbReference type="InterPro" id="IPR016152">
    <property type="entry name" value="PTrfase/Anion_transptr"/>
</dbReference>
<evidence type="ECO:0000256" key="10">
    <source>
        <dbReference type="ARBA" id="ARBA00022989"/>
    </source>
</evidence>
<evidence type="ECO:0000256" key="12">
    <source>
        <dbReference type="SAM" id="Phobius"/>
    </source>
</evidence>
<evidence type="ECO:0000259" key="14">
    <source>
        <dbReference type="PROSITE" id="PS51099"/>
    </source>
</evidence>
<reference evidence="17 18" key="1">
    <citation type="submission" date="2018-07" db="EMBL/GenBank/DDBJ databases">
        <title>New species, Clostridium PI-S10-A1B.</title>
        <authorList>
            <person name="Krishna G."/>
            <person name="Summeta K."/>
            <person name="Shikha S."/>
            <person name="Prabhu P.B."/>
            <person name="Suresh K."/>
        </authorList>
    </citation>
    <scope>NUCLEOTIDE SEQUENCE [LARGE SCALE GENOMIC DNA]</scope>
    <source>
        <strain evidence="17 18">PI-S10-A1B</strain>
    </source>
</reference>
<dbReference type="RefSeq" id="WP_117418547.1">
    <property type="nucleotide sequence ID" value="NZ_BRPJ01000075.1"/>
</dbReference>
<dbReference type="InterPro" id="IPR013014">
    <property type="entry name" value="PTS_EIIC_2"/>
</dbReference>
<reference evidence="16 19" key="2">
    <citation type="journal article" date="2024" name="Int. J. Syst. Evol. Microbiol.">
        <title>Lacrimispora brassicae sp. nov. isolated from fermented cabbage, and proposal of Clostridium indicum Gundawar et al. 2019 and Clostridium methoxybenzovorans Mechichi et al. 1999 as heterotypic synonyms of Lacrimispora amygdalina (Parshina et al. 2003) Haas and Blanchard 2020 and Lacrimispora indolis (McClung and McCoy 1957) Haas and Blanchard 2020, respectively.</title>
        <authorList>
            <person name="Kobayashi H."/>
            <person name="Tanizawa Y."/>
            <person name="Sakamoto M."/>
            <person name="Ohkuma M."/>
            <person name="Tohno M."/>
        </authorList>
    </citation>
    <scope>NUCLEOTIDE SEQUENCE [LARGE SCALE GENOMIC DNA]</scope>
    <source>
        <strain evidence="16 19">DSM 12857</strain>
    </source>
</reference>
<feature type="transmembrane region" description="Helical" evidence="12">
    <location>
        <begin position="167"/>
        <end position="189"/>
    </location>
</feature>
<dbReference type="InterPro" id="IPR036095">
    <property type="entry name" value="PTS_EIIB-like_sf"/>
</dbReference>
<dbReference type="InterPro" id="IPR050864">
    <property type="entry name" value="Bacterial_PTS_Sugar_Transport"/>
</dbReference>
<feature type="domain" description="PTS EIIA type-2" evidence="13">
    <location>
        <begin position="470"/>
        <end position="614"/>
    </location>
</feature>
<sequence length="614" mass="64666">MKLLGVTGCPTGIAHTFMAEKALKEAAGKLGCQIKVETNGAIGVENALTEADIKAADAIIVASDKSVDLERFNGKPVLEVSVGDGVSKAEELVKACLEGNVPVRRGTAIHNLNPGQNQNTARQIYKHLMNGVSHMLPLVVAGGVLTAISFLWGIYSFDPTSDQYNAVAAMIKSVGGYSMGLMVTVLSGFIAQSIGGRPGLLAGLVGGAIAAGTDAGFLGGIVAGFLSGYLSQGVVSSLRRLPRQLEGLKSIFIVPIVTIGGVGILMMLFAQPCAALNQWMMAALSKIQNTSPVLLGIVIGCMCGFDMGGPVNKAAYVTGTVLLGQGNYYFMAGVSAACITPPLVLAIAATLKKNRFSQDDRTAALVNYVLGFTHITEGAIPFAAKNPLKVIPILMLSSSISAVSTYLMKIEVPAPHGGFLILGLVNKPAAWVLCILLGSFIGAVLYIFVTPVAKKDTSGWKADDNILPDSLLKEETICLSLVNTGKEEAIDEMVAMLYADGVLQDAEVFKNEIMKREEISSTAFGSGIAIPHGKSQSVRVPRVAVGISKNGISFDSSDGEPVYAVFMIAVGEKEDDVHLKLLSALSKKLMEPGFLSRLKECTQKDQIIQLITEE</sequence>
<keyword evidence="7" id="KW-0808">Transferase</keyword>
<evidence type="ECO:0000259" key="13">
    <source>
        <dbReference type="PROSITE" id="PS51094"/>
    </source>
</evidence>
<keyword evidence="19" id="KW-1185">Reference proteome</keyword>
<dbReference type="Pfam" id="PF00359">
    <property type="entry name" value="PTS_EIIA_2"/>
    <property type="match status" value="1"/>
</dbReference>
<dbReference type="SUPFAM" id="SSF52794">
    <property type="entry name" value="PTS system IIB component-like"/>
    <property type="match status" value="1"/>
</dbReference>
<dbReference type="InterPro" id="IPR004715">
    <property type="entry name" value="PTS_IIA_fruc"/>
</dbReference>
<evidence type="ECO:0000256" key="6">
    <source>
        <dbReference type="ARBA" id="ARBA00022597"/>
    </source>
</evidence>
<feature type="transmembrane region" description="Helical" evidence="12">
    <location>
        <begin position="429"/>
        <end position="449"/>
    </location>
</feature>
<dbReference type="Pfam" id="PF02302">
    <property type="entry name" value="PTS_IIB"/>
    <property type="match status" value="1"/>
</dbReference>
<dbReference type="GO" id="GO:0022877">
    <property type="term" value="F:protein-N(PI)-phosphohistidine-fructose phosphotransferase system transporter activity"/>
    <property type="evidence" value="ECO:0007669"/>
    <property type="project" value="InterPro"/>
</dbReference>
<comment type="subcellular location">
    <subcellularLocation>
        <location evidence="1">Cell inner membrane</location>
        <topology evidence="1">Multi-pass membrane protein</topology>
    </subcellularLocation>
    <subcellularLocation>
        <location evidence="2">Cytoplasm</location>
    </subcellularLocation>
</comment>
<dbReference type="AlphaFoldDB" id="A0A3E2N8E0"/>
<dbReference type="PROSITE" id="PS51104">
    <property type="entry name" value="PTS_EIIC_TYPE_2"/>
    <property type="match status" value="1"/>
</dbReference>
<evidence type="ECO:0000256" key="1">
    <source>
        <dbReference type="ARBA" id="ARBA00004429"/>
    </source>
</evidence>
<dbReference type="GO" id="GO:0090563">
    <property type="term" value="F:protein-phosphocysteine-sugar phosphotransferase activity"/>
    <property type="evidence" value="ECO:0007669"/>
    <property type="project" value="TreeGrafter"/>
</dbReference>
<comment type="caution">
    <text evidence="17">The sequence shown here is derived from an EMBL/GenBank/DDBJ whole genome shotgun (WGS) entry which is preliminary data.</text>
</comment>
<evidence type="ECO:0000256" key="3">
    <source>
        <dbReference type="ARBA" id="ARBA00022448"/>
    </source>
</evidence>
<dbReference type="PROSITE" id="PS00372">
    <property type="entry name" value="PTS_EIIA_TYPE_2_HIS"/>
    <property type="match status" value="1"/>
</dbReference>
<evidence type="ECO:0000313" key="18">
    <source>
        <dbReference type="Proteomes" id="UP000260680"/>
    </source>
</evidence>
<dbReference type="GO" id="GO:0005886">
    <property type="term" value="C:plasma membrane"/>
    <property type="evidence" value="ECO:0007669"/>
    <property type="project" value="UniProtKB-SubCell"/>
</dbReference>
<proteinExistence type="predicted"/>
<feature type="transmembrane region" description="Helical" evidence="12">
    <location>
        <begin position="291"/>
        <end position="308"/>
    </location>
</feature>
<evidence type="ECO:0000256" key="8">
    <source>
        <dbReference type="ARBA" id="ARBA00022683"/>
    </source>
</evidence>
<dbReference type="GO" id="GO:0009401">
    <property type="term" value="P:phosphoenolpyruvate-dependent sugar phosphotransferase system"/>
    <property type="evidence" value="ECO:0007669"/>
    <property type="project" value="UniProtKB-KW"/>
</dbReference>
<evidence type="ECO:0000313" key="17">
    <source>
        <dbReference type="EMBL" id="RFZ77277.1"/>
    </source>
</evidence>
<evidence type="ECO:0000259" key="15">
    <source>
        <dbReference type="PROSITE" id="PS51104"/>
    </source>
</evidence>
<dbReference type="InterPro" id="IPR003501">
    <property type="entry name" value="PTS_EIIB_2/3"/>
</dbReference>
<protein>
    <submittedName>
        <fullName evidence="17">PTS fructose transporter subunit IIABC</fullName>
    </submittedName>
    <submittedName>
        <fullName evidence="16">PTS sugar transporter subunit IIA</fullName>
    </submittedName>
</protein>
<dbReference type="GO" id="GO:0005351">
    <property type="term" value="F:carbohydrate:proton symporter activity"/>
    <property type="evidence" value="ECO:0007669"/>
    <property type="project" value="InterPro"/>
</dbReference>
<dbReference type="Gene3D" id="3.40.50.2300">
    <property type="match status" value="1"/>
</dbReference>
<dbReference type="Proteomes" id="UP000260680">
    <property type="component" value="Unassembled WGS sequence"/>
</dbReference>
<dbReference type="CDD" id="cd05569">
    <property type="entry name" value="PTS_IIB_fructose"/>
    <property type="match status" value="1"/>
</dbReference>
<keyword evidence="4" id="KW-1003">Cell membrane</keyword>
<keyword evidence="6 16" id="KW-0762">Sugar transport</keyword>
<dbReference type="NCBIfam" id="TIGR00848">
    <property type="entry name" value="fruA"/>
    <property type="match status" value="1"/>
</dbReference>
<evidence type="ECO:0000256" key="7">
    <source>
        <dbReference type="ARBA" id="ARBA00022679"/>
    </source>
</evidence>
<evidence type="ECO:0000256" key="2">
    <source>
        <dbReference type="ARBA" id="ARBA00004496"/>
    </source>
</evidence>
<dbReference type="FunFam" id="3.40.50.2300:FF:000014">
    <property type="entry name" value="PTS system fructose-like transporter subunit IIB"/>
    <property type="match status" value="1"/>
</dbReference>
<dbReference type="NCBIfam" id="TIGR01427">
    <property type="entry name" value="PTS_IIC_fructo"/>
    <property type="match status" value="1"/>
</dbReference>
<accession>A0A3E2N8E0</accession>
<keyword evidence="5" id="KW-0597">Phosphoprotein</keyword>
<keyword evidence="11 12" id="KW-0472">Membrane</keyword>